<evidence type="ECO:0000313" key="2">
    <source>
        <dbReference type="EMBL" id="KAK9105737.1"/>
    </source>
</evidence>
<dbReference type="Proteomes" id="UP001419268">
    <property type="component" value="Unassembled WGS sequence"/>
</dbReference>
<organism evidence="2 3">
    <name type="scientific">Stephania cephalantha</name>
    <dbReference type="NCBI Taxonomy" id="152367"/>
    <lineage>
        <taxon>Eukaryota</taxon>
        <taxon>Viridiplantae</taxon>
        <taxon>Streptophyta</taxon>
        <taxon>Embryophyta</taxon>
        <taxon>Tracheophyta</taxon>
        <taxon>Spermatophyta</taxon>
        <taxon>Magnoliopsida</taxon>
        <taxon>Ranunculales</taxon>
        <taxon>Menispermaceae</taxon>
        <taxon>Menispermoideae</taxon>
        <taxon>Cissampelideae</taxon>
        <taxon>Stephania</taxon>
    </lineage>
</organism>
<dbReference type="AlphaFoldDB" id="A0AAP0FBI8"/>
<dbReference type="EMBL" id="JBBNAG010000009">
    <property type="protein sequence ID" value="KAK9105737.1"/>
    <property type="molecule type" value="Genomic_DNA"/>
</dbReference>
<accession>A0AAP0FBI8</accession>
<proteinExistence type="predicted"/>
<protein>
    <submittedName>
        <fullName evidence="2">Uncharacterized protein</fullName>
    </submittedName>
</protein>
<gene>
    <name evidence="2" type="ORF">Scep_022581</name>
</gene>
<comment type="caution">
    <text evidence="2">The sequence shown here is derived from an EMBL/GenBank/DDBJ whole genome shotgun (WGS) entry which is preliminary data.</text>
</comment>
<evidence type="ECO:0000313" key="3">
    <source>
        <dbReference type="Proteomes" id="UP001419268"/>
    </source>
</evidence>
<name>A0AAP0FBI8_9MAGN</name>
<evidence type="ECO:0000256" key="1">
    <source>
        <dbReference type="SAM" id="MobiDB-lite"/>
    </source>
</evidence>
<feature type="compositionally biased region" description="Low complexity" evidence="1">
    <location>
        <begin position="72"/>
        <end position="94"/>
    </location>
</feature>
<reference evidence="2 3" key="1">
    <citation type="submission" date="2024-01" db="EMBL/GenBank/DDBJ databases">
        <title>Genome assemblies of Stephania.</title>
        <authorList>
            <person name="Yang L."/>
        </authorList>
    </citation>
    <scope>NUCLEOTIDE SEQUENCE [LARGE SCALE GENOMIC DNA]</scope>
    <source>
        <strain evidence="2">JXDWG</strain>
        <tissue evidence="2">Leaf</tissue>
    </source>
</reference>
<keyword evidence="3" id="KW-1185">Reference proteome</keyword>
<feature type="compositionally biased region" description="Polar residues" evidence="1">
    <location>
        <begin position="1"/>
        <end position="27"/>
    </location>
</feature>
<feature type="region of interest" description="Disordered" evidence="1">
    <location>
        <begin position="1"/>
        <end position="152"/>
    </location>
</feature>
<sequence length="152" mass="15915">MWFKNTRTAAWRSSQATRSAGRSSEQTSARRRIGGGGVSSKRLAETRRFRGGPTRIADGPTKNGDGARERSTTAAAAAAEPRAAAAEDASTTAASRKRAEEPAAVVAKRRAGESRCWAADARGDGEKQQRPLGQRPALSGEGEMATVTTAAT</sequence>